<evidence type="ECO:0000313" key="3">
    <source>
        <dbReference type="Proteomes" id="UP000188602"/>
    </source>
</evidence>
<organism evidence="2 3">
    <name type="scientific">Rodentibacter myodis</name>
    <dbReference type="NCBI Taxonomy" id="1907939"/>
    <lineage>
        <taxon>Bacteria</taxon>
        <taxon>Pseudomonadati</taxon>
        <taxon>Pseudomonadota</taxon>
        <taxon>Gammaproteobacteria</taxon>
        <taxon>Pasteurellales</taxon>
        <taxon>Pasteurellaceae</taxon>
        <taxon>Rodentibacter</taxon>
    </lineage>
</organism>
<dbReference type="RefSeq" id="WP_244151974.1">
    <property type="nucleotide sequence ID" value="NZ_MLHQ01000018.1"/>
</dbReference>
<comment type="caution">
    <text evidence="2">The sequence shown here is derived from an EMBL/GenBank/DDBJ whole genome shotgun (WGS) entry which is preliminary data.</text>
</comment>
<accession>A0A1V3JNV8</accession>
<proteinExistence type="predicted"/>
<reference evidence="2 3" key="1">
    <citation type="submission" date="2016-10" db="EMBL/GenBank/DDBJ databases">
        <title>Rodentibacter gen. nov. and new species.</title>
        <authorList>
            <person name="Christensen H."/>
        </authorList>
    </citation>
    <scope>NUCLEOTIDE SEQUENCE [LARGE SCALE GENOMIC DNA]</scope>
    <source>
        <strain evidence="2 3">Ac151</strain>
    </source>
</reference>
<keyword evidence="1" id="KW-0732">Signal</keyword>
<gene>
    <name evidence="2" type="ORF">BKL49_07525</name>
</gene>
<evidence type="ECO:0008006" key="4">
    <source>
        <dbReference type="Google" id="ProtNLM"/>
    </source>
</evidence>
<dbReference type="InterPro" id="IPR020511">
    <property type="entry name" value="Uncharacterised_HI0941"/>
</dbReference>
<dbReference type="Proteomes" id="UP000188602">
    <property type="component" value="Unassembled WGS sequence"/>
</dbReference>
<sequence length="91" mass="10341">MSPLSVMLTLALFSGVFLAFNQWAATQRKSAVKIYDDFQALQIAENQAQRQFLGLPCEQTVQQNGVKFQVQCQGNQVLVRYPQGEFRLKTE</sequence>
<name>A0A1V3JNV8_9PAST</name>
<dbReference type="Pfam" id="PF17344">
    <property type="entry name" value="DUF5374"/>
    <property type="match status" value="1"/>
</dbReference>
<keyword evidence="3" id="KW-1185">Reference proteome</keyword>
<feature type="signal peptide" evidence="1">
    <location>
        <begin position="1"/>
        <end position="19"/>
    </location>
</feature>
<feature type="chain" id="PRO_5012211892" description="DUF5374 domain-containing protein" evidence="1">
    <location>
        <begin position="20"/>
        <end position="91"/>
    </location>
</feature>
<dbReference type="STRING" id="1907939.BKL49_07525"/>
<dbReference type="AlphaFoldDB" id="A0A1V3JNV8"/>
<evidence type="ECO:0000256" key="1">
    <source>
        <dbReference type="SAM" id="SignalP"/>
    </source>
</evidence>
<evidence type="ECO:0000313" key="2">
    <source>
        <dbReference type="EMBL" id="OOF58328.1"/>
    </source>
</evidence>
<protein>
    <recommendedName>
        <fullName evidence="4">DUF5374 domain-containing protein</fullName>
    </recommendedName>
</protein>
<dbReference type="EMBL" id="MLHQ01000018">
    <property type="protein sequence ID" value="OOF58328.1"/>
    <property type="molecule type" value="Genomic_DNA"/>
</dbReference>